<keyword evidence="1" id="KW-0812">Transmembrane</keyword>
<evidence type="ECO:0000313" key="1">
    <source>
        <dbReference type="EMBL" id="PIK56965.1"/>
    </source>
</evidence>
<protein>
    <submittedName>
        <fullName evidence="1">Putative transmembrane protein</fullName>
    </submittedName>
</protein>
<dbReference type="EMBL" id="MRZV01000158">
    <property type="protein sequence ID" value="PIK56965.1"/>
    <property type="molecule type" value="Genomic_DNA"/>
</dbReference>
<dbReference type="OrthoDB" id="291792at2759"/>
<dbReference type="AlphaFoldDB" id="A0A2G8L9S9"/>
<accession>A0A2G8L9S9</accession>
<proteinExistence type="predicted"/>
<dbReference type="Proteomes" id="UP000230750">
    <property type="component" value="Unassembled WGS sequence"/>
</dbReference>
<keyword evidence="2" id="KW-1185">Reference proteome</keyword>
<gene>
    <name evidence="1" type="ORF">BSL78_06106</name>
</gene>
<reference evidence="1 2" key="1">
    <citation type="journal article" date="2017" name="PLoS Biol.">
        <title>The sea cucumber genome provides insights into morphological evolution and visceral regeneration.</title>
        <authorList>
            <person name="Zhang X."/>
            <person name="Sun L."/>
            <person name="Yuan J."/>
            <person name="Sun Y."/>
            <person name="Gao Y."/>
            <person name="Zhang L."/>
            <person name="Li S."/>
            <person name="Dai H."/>
            <person name="Hamel J.F."/>
            <person name="Liu C."/>
            <person name="Yu Y."/>
            <person name="Liu S."/>
            <person name="Lin W."/>
            <person name="Guo K."/>
            <person name="Jin S."/>
            <person name="Xu P."/>
            <person name="Storey K.B."/>
            <person name="Huan P."/>
            <person name="Zhang T."/>
            <person name="Zhou Y."/>
            <person name="Zhang J."/>
            <person name="Lin C."/>
            <person name="Li X."/>
            <person name="Xing L."/>
            <person name="Huo D."/>
            <person name="Sun M."/>
            <person name="Wang L."/>
            <person name="Mercier A."/>
            <person name="Li F."/>
            <person name="Yang H."/>
            <person name="Xiang J."/>
        </authorList>
    </citation>
    <scope>NUCLEOTIDE SEQUENCE [LARGE SCALE GENOMIC DNA]</scope>
    <source>
        <strain evidence="1">Shaxun</strain>
        <tissue evidence="1">Muscle</tissue>
    </source>
</reference>
<keyword evidence="1" id="KW-0472">Membrane</keyword>
<comment type="caution">
    <text evidence="1">The sequence shown here is derived from an EMBL/GenBank/DDBJ whole genome shotgun (WGS) entry which is preliminary data.</text>
</comment>
<organism evidence="1 2">
    <name type="scientific">Stichopus japonicus</name>
    <name type="common">Sea cucumber</name>
    <dbReference type="NCBI Taxonomy" id="307972"/>
    <lineage>
        <taxon>Eukaryota</taxon>
        <taxon>Metazoa</taxon>
        <taxon>Echinodermata</taxon>
        <taxon>Eleutherozoa</taxon>
        <taxon>Echinozoa</taxon>
        <taxon>Holothuroidea</taxon>
        <taxon>Aspidochirotacea</taxon>
        <taxon>Aspidochirotida</taxon>
        <taxon>Stichopodidae</taxon>
        <taxon>Apostichopus</taxon>
    </lineage>
</organism>
<evidence type="ECO:0000313" key="2">
    <source>
        <dbReference type="Proteomes" id="UP000230750"/>
    </source>
</evidence>
<dbReference type="STRING" id="307972.A0A2G8L9S9"/>
<name>A0A2G8L9S9_STIJA</name>
<sequence length="198" mass="22236">MFVLASLKTVFSVLYDRKNIKQKFNWMRGDILQTDAQSTLRSLFGSSELPSHVQEAGLRGGTSSAESSSVFSTIAQYLPREIKRLLAVLSQRVKDLPSHQLCKHEGSCVHYISEGFLSRFCLGYAIQTAFNLFRSIPKVMQQPSRVPWSLLDKGNVYLGLFMGGLVGLFRVSFPLPRRSSKNTLAVQKSSHLAFYIIL</sequence>